<keyword evidence="3" id="KW-1185">Reference proteome</keyword>
<reference evidence="2 3" key="1">
    <citation type="submission" date="2024-10" db="EMBL/GenBank/DDBJ databases">
        <title>The Natural Products Discovery Center: Release of the First 8490 Sequenced Strains for Exploring Actinobacteria Biosynthetic Diversity.</title>
        <authorList>
            <person name="Kalkreuter E."/>
            <person name="Kautsar S.A."/>
            <person name="Yang D."/>
            <person name="Bader C.D."/>
            <person name="Teijaro C.N."/>
            <person name="Fluegel L."/>
            <person name="Davis C.M."/>
            <person name="Simpson J.R."/>
            <person name="Lauterbach L."/>
            <person name="Steele A.D."/>
            <person name="Gui C."/>
            <person name="Meng S."/>
            <person name="Li G."/>
            <person name="Viehrig K."/>
            <person name="Ye F."/>
            <person name="Su P."/>
            <person name="Kiefer A.F."/>
            <person name="Nichols A."/>
            <person name="Cepeda A.J."/>
            <person name="Yan W."/>
            <person name="Fan B."/>
            <person name="Jiang Y."/>
            <person name="Adhikari A."/>
            <person name="Zheng C.-J."/>
            <person name="Schuster L."/>
            <person name="Cowan T.M."/>
            <person name="Smanski M.J."/>
            <person name="Chevrette M.G."/>
            <person name="De Carvalho L.P.S."/>
            <person name="Shen B."/>
        </authorList>
    </citation>
    <scope>NUCLEOTIDE SEQUENCE [LARGE SCALE GENOMIC DNA]</scope>
    <source>
        <strain evidence="2 3">NPDC049503</strain>
    </source>
</reference>
<dbReference type="EMBL" id="JBITMB010000004">
    <property type="protein sequence ID" value="MFI7442273.1"/>
    <property type="molecule type" value="Genomic_DNA"/>
</dbReference>
<gene>
    <name evidence="2" type="ORF">ACIBP5_20095</name>
</gene>
<proteinExistence type="predicted"/>
<organism evidence="2 3">
    <name type="scientific">Nonomuraea indica</name>
    <dbReference type="NCBI Taxonomy" id="1581193"/>
    <lineage>
        <taxon>Bacteria</taxon>
        <taxon>Bacillati</taxon>
        <taxon>Actinomycetota</taxon>
        <taxon>Actinomycetes</taxon>
        <taxon>Streptosporangiales</taxon>
        <taxon>Streptosporangiaceae</taxon>
        <taxon>Nonomuraea</taxon>
    </lineage>
</organism>
<sequence length="326" mass="34880">MNRLLALALAVVVHTLTLAFVAVGLWTAYVNSGLLIGWLFGGLLVAIGWMLRPRLSTGLPADAEVLDRSAAPELYGLAERVADRVGVPRPHRVAVRDLDPRTRYLRTGPRRTPTLTVGLPLWLALSPRQRVTMLAAACAETPSVEEVVVDGALSALAEWREALLGAAPLRVREEAQTKVTAASLTAEHPGTGYEVAGLLGRAIGRVLGGPVLLVEYVLTRLARSDEGRRRRRREERALRAVPAADLAELEALAAGGRYLAPMQAAALRGESVASIRAGALDRVLPGDGVRTSAPGAQVLGSAESDRIDEELERHYDRAVRGFGLIS</sequence>
<comment type="caution">
    <text evidence="2">The sequence shown here is derived from an EMBL/GenBank/DDBJ whole genome shotgun (WGS) entry which is preliminary data.</text>
</comment>
<name>A0ABW8A797_9ACTN</name>
<keyword evidence="1" id="KW-0472">Membrane</keyword>
<keyword evidence="1" id="KW-1133">Transmembrane helix</keyword>
<accession>A0ABW8A797</accession>
<evidence type="ECO:0000313" key="3">
    <source>
        <dbReference type="Proteomes" id="UP001612928"/>
    </source>
</evidence>
<evidence type="ECO:0000313" key="2">
    <source>
        <dbReference type="EMBL" id="MFI7442273.1"/>
    </source>
</evidence>
<protein>
    <submittedName>
        <fullName evidence="2">M48 family metallopeptidase</fullName>
    </submittedName>
</protein>
<feature type="transmembrane region" description="Helical" evidence="1">
    <location>
        <begin position="29"/>
        <end position="51"/>
    </location>
</feature>
<dbReference type="RefSeq" id="WP_397022230.1">
    <property type="nucleotide sequence ID" value="NZ_JBITMB010000004.1"/>
</dbReference>
<keyword evidence="1" id="KW-0812">Transmembrane</keyword>
<dbReference type="CDD" id="cd07328">
    <property type="entry name" value="M48_Ste24p_like"/>
    <property type="match status" value="1"/>
</dbReference>
<dbReference type="Proteomes" id="UP001612928">
    <property type="component" value="Unassembled WGS sequence"/>
</dbReference>
<evidence type="ECO:0000256" key="1">
    <source>
        <dbReference type="SAM" id="Phobius"/>
    </source>
</evidence>